<dbReference type="SUPFAM" id="SSF81301">
    <property type="entry name" value="Nucleotidyltransferase"/>
    <property type="match status" value="1"/>
</dbReference>
<dbReference type="GO" id="GO:0016740">
    <property type="term" value="F:transferase activity"/>
    <property type="evidence" value="ECO:0007669"/>
    <property type="project" value="UniProtKB-KW"/>
</dbReference>
<name>A0A075R0I2_BRELA</name>
<accession>A0A075R0I2</accession>
<dbReference type="CDD" id="cd05403">
    <property type="entry name" value="NT_KNTase_like"/>
    <property type="match status" value="1"/>
</dbReference>
<gene>
    <name evidence="3" type="ORF">BRLA_c005880</name>
</gene>
<evidence type="ECO:0000256" key="1">
    <source>
        <dbReference type="ARBA" id="ARBA00022679"/>
    </source>
</evidence>
<dbReference type="Pfam" id="PF13427">
    <property type="entry name" value="AadA_C"/>
    <property type="match status" value="1"/>
</dbReference>
<reference evidence="3 4" key="1">
    <citation type="journal article" date="2011" name="J. Bacteriol.">
        <title>Genome sequence of Brevibacillus laterosporus LMG 15441, a pathogen of invertebrates.</title>
        <authorList>
            <person name="Djukic M."/>
            <person name="Poehlein A."/>
            <person name="Thurmer A."/>
            <person name="Daniel R."/>
        </authorList>
    </citation>
    <scope>NUCLEOTIDE SEQUENCE [LARGE SCALE GENOMIC DNA]</scope>
    <source>
        <strain evidence="3 4">LMG 15441</strain>
    </source>
</reference>
<keyword evidence="1" id="KW-0808">Transferase</keyword>
<keyword evidence="4" id="KW-1185">Reference proteome</keyword>
<dbReference type="Gene3D" id="3.30.460.10">
    <property type="entry name" value="Beta Polymerase, domain 2"/>
    <property type="match status" value="1"/>
</dbReference>
<sequence>MDEKIPKKIRPLLQEYSDVLLSELTDVIEGIYLYGSIALQAFDEHKSDIDFMTIVKRRLTHEELERVSKLHHKLKKDNPLAQKLDGMYISLDDIGRDNKSLQPYPCCASGVFKKEGHWDSNHVTWWTLKHYGITIAGKRINELGIATEWQDVHATMHYNINEYWAKKGKSRIFFLFDEWIEDAVVTLCRIYYTLKDQEIIPKNKAVEHALQALPSDWHLLLRETLRIRNRKNEPSYFSSRIKRARETRNFIAYMITFCNLHFFTNDSHLEL</sequence>
<dbReference type="STRING" id="1042163.BRLA_c005880"/>
<feature type="domain" description="Adenylyltransferase AadA C-terminal" evidence="2">
    <location>
        <begin position="183"/>
        <end position="235"/>
    </location>
</feature>
<organism evidence="3 4">
    <name type="scientific">Brevibacillus laterosporus LMG 15441</name>
    <dbReference type="NCBI Taxonomy" id="1042163"/>
    <lineage>
        <taxon>Bacteria</taxon>
        <taxon>Bacillati</taxon>
        <taxon>Bacillota</taxon>
        <taxon>Bacilli</taxon>
        <taxon>Bacillales</taxon>
        <taxon>Paenibacillaceae</taxon>
        <taxon>Brevibacillus</taxon>
    </lineage>
</organism>
<dbReference type="InterPro" id="IPR025184">
    <property type="entry name" value="AadA_C"/>
</dbReference>
<evidence type="ECO:0000259" key="2">
    <source>
        <dbReference type="Pfam" id="PF13427"/>
    </source>
</evidence>
<dbReference type="HOGENOM" id="CLU_082941_0_0_9"/>
<dbReference type="EMBL" id="CP007806">
    <property type="protein sequence ID" value="AIG24946.1"/>
    <property type="molecule type" value="Genomic_DNA"/>
</dbReference>
<dbReference type="eggNOG" id="COG1708">
    <property type="taxonomic scope" value="Bacteria"/>
</dbReference>
<dbReference type="AlphaFoldDB" id="A0A075R0I2"/>
<dbReference type="InterPro" id="IPR043519">
    <property type="entry name" value="NT_sf"/>
</dbReference>
<dbReference type="KEGG" id="blr:BRLA_c005880"/>
<evidence type="ECO:0000313" key="4">
    <source>
        <dbReference type="Proteomes" id="UP000005850"/>
    </source>
</evidence>
<evidence type="ECO:0000313" key="3">
    <source>
        <dbReference type="EMBL" id="AIG24946.1"/>
    </source>
</evidence>
<dbReference type="RefSeq" id="WP_003335582.1">
    <property type="nucleotide sequence ID" value="NZ_CP007806.1"/>
</dbReference>
<protein>
    <submittedName>
        <fullName evidence="3">Aminoglycoside resistance protein</fullName>
    </submittedName>
</protein>
<dbReference type="Proteomes" id="UP000005850">
    <property type="component" value="Chromosome"/>
</dbReference>
<proteinExistence type="predicted"/>